<dbReference type="InterPro" id="IPR012893">
    <property type="entry name" value="HipA-like_C"/>
</dbReference>
<proteinExistence type="inferred from homology"/>
<protein>
    <submittedName>
        <fullName evidence="6">HipA protein</fullName>
    </submittedName>
</protein>
<dbReference type="PANTHER" id="PTHR37419:SF1">
    <property type="entry name" value="SERINE_THREONINE-PROTEIN KINASE TOXIN HIPA"/>
    <property type="match status" value="1"/>
</dbReference>
<dbReference type="KEGG" id="euz:DVS28_a2099"/>
<evidence type="ECO:0000313" key="6">
    <source>
        <dbReference type="EMBL" id="AXV06782.1"/>
    </source>
</evidence>
<dbReference type="PANTHER" id="PTHR37419">
    <property type="entry name" value="SERINE/THREONINE-PROTEIN KINASE TOXIN HIPA"/>
    <property type="match status" value="1"/>
</dbReference>
<dbReference type="RefSeq" id="WP_114591380.1">
    <property type="nucleotide sequence ID" value="NZ_CP031165.1"/>
</dbReference>
<evidence type="ECO:0000259" key="5">
    <source>
        <dbReference type="Pfam" id="PF13657"/>
    </source>
</evidence>
<dbReference type="InterPro" id="IPR017508">
    <property type="entry name" value="HipA_N1"/>
</dbReference>
<dbReference type="EMBL" id="CP031165">
    <property type="protein sequence ID" value="AXV06782.1"/>
    <property type="molecule type" value="Genomic_DNA"/>
</dbReference>
<sequence>MNTGSLHVWVSGRHAATLTRTAGTLELVYDPDWRLDDDATPLSLSMPLTRPTHPHDRISPWLHGLLPDNDRTLARWARTMQVATHPFALLSTRIGLDCAGAVQFTPDDTPPSTVGQLQWMSDTDVATALGDILAADTTNTPAKLADSGYFSLAGTQPKMALAHDADRGWARPLGAAATTHILKPQSGRLTDFALNEHVILQVLAKVGLPTANSRIVDFGGIPTLVSTRYDRFVVDGAARRVHQEDLCQALGVHPERKYQNDGGPSWADVAAVLRRSGAGQDLPRLFDLAVCSWLLAATDLHAKNVSVLLDRGDVALAPAYDMASAAPYYHWREMKLSLKIGYYRMHKVRRHHLAAVGADFDLSPTVVVDRVDALVDRVGGALVEVVDALPGTVNGVAAEKLADAMARHLLRCRRVLAAS</sequence>
<keyword evidence="3" id="KW-0418">Kinase</keyword>
<reference evidence="6 7" key="1">
    <citation type="submission" date="2018-09" db="EMBL/GenBank/DDBJ databases">
        <title>Complete genome sequence of Euzebya sp. DY32-46 isolated from seawater of Pacific Ocean.</title>
        <authorList>
            <person name="Xu L."/>
            <person name="Wu Y.-H."/>
            <person name="Xu X.-W."/>
        </authorList>
    </citation>
    <scope>NUCLEOTIDE SEQUENCE [LARGE SCALE GENOMIC DNA]</scope>
    <source>
        <strain evidence="6 7">DY32-46</strain>
    </source>
</reference>
<evidence type="ECO:0000259" key="4">
    <source>
        <dbReference type="Pfam" id="PF07804"/>
    </source>
</evidence>
<feature type="domain" description="HipA-like C-terminal" evidence="4">
    <location>
        <begin position="150"/>
        <end position="377"/>
    </location>
</feature>
<accession>A0A346XX35</accession>
<feature type="domain" description="HipA N-terminal subdomain 1" evidence="5">
    <location>
        <begin position="6"/>
        <end position="104"/>
    </location>
</feature>
<dbReference type="Pfam" id="PF13657">
    <property type="entry name" value="Couple_hipA"/>
    <property type="match status" value="1"/>
</dbReference>
<gene>
    <name evidence="6" type="ORF">DVS28_a2099</name>
</gene>
<dbReference type="OrthoDB" id="3182374at2"/>
<evidence type="ECO:0000256" key="2">
    <source>
        <dbReference type="ARBA" id="ARBA00022679"/>
    </source>
</evidence>
<name>A0A346XX35_9ACTN</name>
<dbReference type="AlphaFoldDB" id="A0A346XX35"/>
<dbReference type="Proteomes" id="UP000264006">
    <property type="component" value="Chromosome"/>
</dbReference>
<evidence type="ECO:0000313" key="7">
    <source>
        <dbReference type="Proteomes" id="UP000264006"/>
    </source>
</evidence>
<dbReference type="InterPro" id="IPR052028">
    <property type="entry name" value="HipA_Ser/Thr_kinase"/>
</dbReference>
<dbReference type="NCBIfam" id="TIGR03071">
    <property type="entry name" value="couple_hipA"/>
    <property type="match status" value="1"/>
</dbReference>
<comment type="similarity">
    <text evidence="1">Belongs to the HipA Ser/Thr kinase family.</text>
</comment>
<evidence type="ECO:0000256" key="1">
    <source>
        <dbReference type="ARBA" id="ARBA00010164"/>
    </source>
</evidence>
<evidence type="ECO:0000256" key="3">
    <source>
        <dbReference type="ARBA" id="ARBA00022777"/>
    </source>
</evidence>
<dbReference type="GO" id="GO:0005829">
    <property type="term" value="C:cytosol"/>
    <property type="evidence" value="ECO:0007669"/>
    <property type="project" value="TreeGrafter"/>
</dbReference>
<dbReference type="GO" id="GO:0004674">
    <property type="term" value="F:protein serine/threonine kinase activity"/>
    <property type="evidence" value="ECO:0007669"/>
    <property type="project" value="TreeGrafter"/>
</dbReference>
<keyword evidence="7" id="KW-1185">Reference proteome</keyword>
<keyword evidence="2" id="KW-0808">Transferase</keyword>
<dbReference type="Pfam" id="PF07804">
    <property type="entry name" value="HipA_C"/>
    <property type="match status" value="1"/>
</dbReference>
<organism evidence="6 7">
    <name type="scientific">Euzebya pacifica</name>
    <dbReference type="NCBI Taxonomy" id="1608957"/>
    <lineage>
        <taxon>Bacteria</taxon>
        <taxon>Bacillati</taxon>
        <taxon>Actinomycetota</taxon>
        <taxon>Nitriliruptoria</taxon>
        <taxon>Euzebyales</taxon>
    </lineage>
</organism>